<dbReference type="RefSeq" id="WP_122314983.1">
    <property type="nucleotide sequence ID" value="NZ_RBRE01000026.1"/>
</dbReference>
<dbReference type="OrthoDB" id="6931923at2"/>
<gene>
    <name evidence="1" type="ORF">ALQ04_01981</name>
</gene>
<protein>
    <recommendedName>
        <fullName evidence="3">DUF1654 domain-containing protein</fullName>
    </recommendedName>
</protein>
<evidence type="ECO:0000313" key="1">
    <source>
        <dbReference type="EMBL" id="RMQ48626.1"/>
    </source>
</evidence>
<dbReference type="InterPro" id="IPR012449">
    <property type="entry name" value="Phage_F116_Orf28"/>
</dbReference>
<evidence type="ECO:0000313" key="2">
    <source>
        <dbReference type="Proteomes" id="UP000277236"/>
    </source>
</evidence>
<dbReference type="Pfam" id="PF07867">
    <property type="entry name" value="DUF1654"/>
    <property type="match status" value="1"/>
</dbReference>
<comment type="caution">
    <text evidence="1">The sequence shown here is derived from an EMBL/GenBank/DDBJ whole genome shotgun (WGS) entry which is preliminary data.</text>
</comment>
<accession>A0A3M4M487</accession>
<proteinExistence type="predicted"/>
<dbReference type="EMBL" id="RBRE01000026">
    <property type="protein sequence ID" value="RMQ48626.1"/>
    <property type="molecule type" value="Genomic_DNA"/>
</dbReference>
<organism evidence="1 2">
    <name type="scientific">Pseudomonas cichorii</name>
    <dbReference type="NCBI Taxonomy" id="36746"/>
    <lineage>
        <taxon>Bacteria</taxon>
        <taxon>Pseudomonadati</taxon>
        <taxon>Pseudomonadota</taxon>
        <taxon>Gammaproteobacteria</taxon>
        <taxon>Pseudomonadales</taxon>
        <taxon>Pseudomonadaceae</taxon>
        <taxon>Pseudomonas</taxon>
    </lineage>
</organism>
<dbReference type="AlphaFoldDB" id="A0A3M4M487"/>
<name>A0A3M4M487_PSECI</name>
<evidence type="ECO:0008006" key="3">
    <source>
        <dbReference type="Google" id="ProtNLM"/>
    </source>
</evidence>
<sequence length="88" mass="10116">MSVWIPDISQHDAYLALAQRIQALITSDRAQIEHQVSIHREPGESLLHWEQIVEELMEAEGVSVTRDSADAIHLAWYVESEDDEKYKS</sequence>
<dbReference type="Proteomes" id="UP000277236">
    <property type="component" value="Unassembled WGS sequence"/>
</dbReference>
<reference evidence="1 2" key="1">
    <citation type="submission" date="2018-08" db="EMBL/GenBank/DDBJ databases">
        <title>Recombination of ecologically and evolutionarily significant loci maintains genetic cohesion in the Pseudomonas syringae species complex.</title>
        <authorList>
            <person name="Dillon M."/>
            <person name="Thakur S."/>
            <person name="Almeida R.N.D."/>
            <person name="Weir B.S."/>
            <person name="Guttman D.S."/>
        </authorList>
    </citation>
    <scope>NUCLEOTIDE SEQUENCE [LARGE SCALE GENOMIC DNA]</scope>
    <source>
        <strain evidence="1 2">ICMP 3353</strain>
    </source>
</reference>